<organism evidence="1 2">
    <name type="scientific">Pseudomonas nitroreducens</name>
    <dbReference type="NCBI Taxonomy" id="46680"/>
    <lineage>
        <taxon>Bacteria</taxon>
        <taxon>Pseudomonadati</taxon>
        <taxon>Pseudomonadota</taxon>
        <taxon>Gammaproteobacteria</taxon>
        <taxon>Pseudomonadales</taxon>
        <taxon>Pseudomonadaceae</taxon>
        <taxon>Pseudomonas</taxon>
    </lineage>
</organism>
<evidence type="ECO:0000313" key="2">
    <source>
        <dbReference type="Proteomes" id="UP000307510"/>
    </source>
</evidence>
<gene>
    <name evidence="1" type="ORF">FEA48_30815</name>
</gene>
<reference evidence="1 2" key="1">
    <citation type="submission" date="2019-05" db="EMBL/GenBank/DDBJ databases">
        <authorList>
            <person name="Moore K."/>
            <person name="O'Neill P."/>
            <person name="Farbos A."/>
            <person name="Studholme D.J."/>
        </authorList>
    </citation>
    <scope>NUCLEOTIDE SEQUENCE [LARGE SCALE GENOMIC DNA]</scope>
    <source>
        <strain evidence="1 2">DSM 9128</strain>
    </source>
</reference>
<accession>A0A5R8ZRJ2</accession>
<evidence type="ECO:0000313" key="1">
    <source>
        <dbReference type="EMBL" id="TLP68248.1"/>
    </source>
</evidence>
<proteinExistence type="predicted"/>
<dbReference type="AlphaFoldDB" id="A0A5R8ZRJ2"/>
<name>A0A5R8ZRJ2_PSENT</name>
<dbReference type="Proteomes" id="UP000307510">
    <property type="component" value="Unassembled WGS sequence"/>
</dbReference>
<dbReference type="RefSeq" id="WP_138217187.1">
    <property type="nucleotide sequence ID" value="NZ_VASG01000014.1"/>
</dbReference>
<comment type="caution">
    <text evidence="1">The sequence shown here is derived from an EMBL/GenBank/DDBJ whole genome shotgun (WGS) entry which is preliminary data.</text>
</comment>
<dbReference type="EMBL" id="VASG01000014">
    <property type="protein sequence ID" value="TLP68248.1"/>
    <property type="molecule type" value="Genomic_DNA"/>
</dbReference>
<reference evidence="2" key="2">
    <citation type="submission" date="2019-06" db="EMBL/GenBank/DDBJ databases">
        <title>AzeR, a transcriptional regulator that responds to azelaic acid in Pseudomonas nitroreducens.</title>
        <authorList>
            <person name="Bez C."/>
            <person name="Javvadi S.G."/>
            <person name="Bertani I."/>
            <person name="Devescovi G."/>
            <person name="Studholme D.J."/>
            <person name="Geller A."/>
            <person name="Levy A."/>
            <person name="Venturi V."/>
        </authorList>
    </citation>
    <scope>NUCLEOTIDE SEQUENCE [LARGE SCALE GENOMIC DNA]</scope>
    <source>
        <strain evidence="2">DSM 9128</strain>
    </source>
</reference>
<protein>
    <submittedName>
        <fullName evidence="1">Uncharacterized protein</fullName>
    </submittedName>
</protein>
<sequence length="351" mass="37038">MSQRFWTFYEDAVWRQPLLGTAEALVMNRGAAGYETDSTPAMIGITDDYAILITGYGTTNNGHLPETPVYAAPLSPASTGNQFPGAKSFIYEAGYTPDPNAWFEAPDRPAGRDLVEAFGAVITLGGNRIAVAGIDGLRIGEPGKPTQHVHLSYDAALPIGQNYPRGFSLSADGKLTVVCAGLLMDGVTPVVLVSEEIDPAAPPSIVTLDRTVYTYDGVNEFKACAAALAQARGSSLSKAMVFVPFAVAGDVYRRGKSVITIVGQAKGGAVSCATLPDAIYSETGNLQMSIINSTLTYGLAGSHLTYALVNNSSVFNADAVVGDYAYSAGMDGEPDPIPAFWYNHQRTAEMV</sequence>